<organism evidence="3 4">
    <name type="scientific">Tritrichomonas musculus</name>
    <dbReference type="NCBI Taxonomy" id="1915356"/>
    <lineage>
        <taxon>Eukaryota</taxon>
        <taxon>Metamonada</taxon>
        <taxon>Parabasalia</taxon>
        <taxon>Tritrichomonadida</taxon>
        <taxon>Tritrichomonadidae</taxon>
        <taxon>Tritrichomonas</taxon>
    </lineage>
</organism>
<dbReference type="PANTHER" id="PTHR13720:SF33">
    <property type="entry name" value="HELP DOMAIN-CONTAINING PROTEIN"/>
    <property type="match status" value="1"/>
</dbReference>
<dbReference type="Proteomes" id="UP001470230">
    <property type="component" value="Unassembled WGS sequence"/>
</dbReference>
<protein>
    <submittedName>
        <fullName evidence="3">Uncharacterized protein</fullName>
    </submittedName>
</protein>
<comment type="caution">
    <text evidence="3">The sequence shown here is derived from an EMBL/GenBank/DDBJ whole genome shotgun (WGS) entry which is preliminary data.</text>
</comment>
<dbReference type="SUPFAM" id="SSF50978">
    <property type="entry name" value="WD40 repeat-like"/>
    <property type="match status" value="1"/>
</dbReference>
<dbReference type="SMART" id="SM00320">
    <property type="entry name" value="WD40"/>
    <property type="match status" value="4"/>
</dbReference>
<keyword evidence="4" id="KW-1185">Reference proteome</keyword>
<keyword evidence="1" id="KW-0853">WD repeat</keyword>
<accession>A0ABR2K9K1</accession>
<reference evidence="3 4" key="1">
    <citation type="submission" date="2024-04" db="EMBL/GenBank/DDBJ databases">
        <title>Tritrichomonas musculus Genome.</title>
        <authorList>
            <person name="Alves-Ferreira E."/>
            <person name="Grigg M."/>
            <person name="Lorenzi H."/>
            <person name="Galac M."/>
        </authorList>
    </citation>
    <scope>NUCLEOTIDE SEQUENCE [LARGE SCALE GENOMIC DNA]</scope>
    <source>
        <strain evidence="3 4">EAF2021</strain>
    </source>
</reference>
<name>A0ABR2K9K1_9EUKA</name>
<dbReference type="PANTHER" id="PTHR13720">
    <property type="entry name" value="WD-40 REPEAT PROTEIN"/>
    <property type="match status" value="1"/>
</dbReference>
<dbReference type="InterPro" id="IPR001680">
    <property type="entry name" value="WD40_rpt"/>
</dbReference>
<dbReference type="InterPro" id="IPR015943">
    <property type="entry name" value="WD40/YVTN_repeat-like_dom_sf"/>
</dbReference>
<dbReference type="EMBL" id="JAPFFF010000007">
    <property type="protein sequence ID" value="KAK8886700.1"/>
    <property type="molecule type" value="Genomic_DNA"/>
</dbReference>
<evidence type="ECO:0000313" key="4">
    <source>
        <dbReference type="Proteomes" id="UP001470230"/>
    </source>
</evidence>
<gene>
    <name evidence="3" type="ORF">M9Y10_042167</name>
</gene>
<proteinExistence type="predicted"/>
<keyword evidence="2" id="KW-0677">Repeat</keyword>
<sequence length="304" mass="33165">MSNSKTQVLRDLPAGNSEVTSLYWCEKGLFAGDLDGNIFIYETDNSPSGGQCHIGQCHNFKVHNLAVSSICYINDNVFSCSLDGNVSTMKFNAQGKNDVSSIKSITDCFVICPVESMGIVLFGTTSGSLYFYDISKENLSEPLKLFTNSAVCSISLHPTENKVGVLSNQEFVLVNLDKRDEEKRLKITADKCTCCAISDNALSCVISTTEGSVRIVDMITFKEVGCVVIDQTELNKVASIDYGKRFVLIGCNGKVTLFNLNTMLKETGNIIERKPLLALAIQPVDMKIAVAGCDKNITLLGFEK</sequence>
<dbReference type="Gene3D" id="2.130.10.10">
    <property type="entry name" value="YVTN repeat-like/Quinoprotein amine dehydrogenase"/>
    <property type="match status" value="2"/>
</dbReference>
<evidence type="ECO:0000256" key="1">
    <source>
        <dbReference type="ARBA" id="ARBA00022574"/>
    </source>
</evidence>
<evidence type="ECO:0000313" key="3">
    <source>
        <dbReference type="EMBL" id="KAK8886700.1"/>
    </source>
</evidence>
<dbReference type="InterPro" id="IPR036322">
    <property type="entry name" value="WD40_repeat_dom_sf"/>
</dbReference>
<evidence type="ECO:0000256" key="2">
    <source>
        <dbReference type="ARBA" id="ARBA00022737"/>
    </source>
</evidence>
<dbReference type="InterPro" id="IPR050630">
    <property type="entry name" value="WD_repeat_EMAP"/>
</dbReference>